<sequence>MNLGECPEITTGYKIPIKQIIAQDTIFHPVSYATEHNSQVHSRWIEILSK</sequence>
<reference evidence="1" key="1">
    <citation type="journal article" date="2021" name="Proc. Natl. Acad. Sci. U.S.A.">
        <title>A Catalog of Tens of Thousands of Viruses from Human Metagenomes Reveals Hidden Associations with Chronic Diseases.</title>
        <authorList>
            <person name="Tisza M.J."/>
            <person name="Buck C.B."/>
        </authorList>
    </citation>
    <scope>NUCLEOTIDE SEQUENCE</scope>
    <source>
        <strain evidence="1">CteHV32</strain>
    </source>
</reference>
<proteinExistence type="predicted"/>
<dbReference type="EMBL" id="BK015653">
    <property type="protein sequence ID" value="DAE18301.1"/>
    <property type="molecule type" value="Genomic_DNA"/>
</dbReference>
<name>A0A8S5QHR1_9CAUD</name>
<evidence type="ECO:0000313" key="1">
    <source>
        <dbReference type="EMBL" id="DAE18301.1"/>
    </source>
</evidence>
<accession>A0A8S5QHR1</accession>
<organism evidence="1">
    <name type="scientific">Siphoviridae sp. cteHV32</name>
    <dbReference type="NCBI Taxonomy" id="2825588"/>
    <lineage>
        <taxon>Viruses</taxon>
        <taxon>Duplodnaviria</taxon>
        <taxon>Heunggongvirae</taxon>
        <taxon>Uroviricota</taxon>
        <taxon>Caudoviricetes</taxon>
    </lineage>
</organism>
<protein>
    <submittedName>
        <fullName evidence="1">Uncharacterized protein</fullName>
    </submittedName>
</protein>